<evidence type="ECO:0000313" key="2">
    <source>
        <dbReference type="Proteomes" id="UP001469553"/>
    </source>
</evidence>
<sequence>MHGKNMQTPCRKTPGWELNPGPSCCKAKWWRSTSTQVLTSTCQGITSFLADWQQQVRQGNIFSHMRTLTGSPHHPEQHRVNWITFGS</sequence>
<name>A0ABV0YUC8_9TELE</name>
<dbReference type="EMBL" id="JAHRIP010042736">
    <property type="protein sequence ID" value="MEQ2297477.1"/>
    <property type="molecule type" value="Genomic_DNA"/>
</dbReference>
<gene>
    <name evidence="1" type="ORF">AMECASPLE_035062</name>
</gene>
<comment type="caution">
    <text evidence="1">The sequence shown here is derived from an EMBL/GenBank/DDBJ whole genome shotgun (WGS) entry which is preliminary data.</text>
</comment>
<accession>A0ABV0YUC8</accession>
<keyword evidence="2" id="KW-1185">Reference proteome</keyword>
<protein>
    <submittedName>
        <fullName evidence="1">Uncharacterized protein</fullName>
    </submittedName>
</protein>
<evidence type="ECO:0000313" key="1">
    <source>
        <dbReference type="EMBL" id="MEQ2297477.1"/>
    </source>
</evidence>
<organism evidence="1 2">
    <name type="scientific">Ameca splendens</name>
    <dbReference type="NCBI Taxonomy" id="208324"/>
    <lineage>
        <taxon>Eukaryota</taxon>
        <taxon>Metazoa</taxon>
        <taxon>Chordata</taxon>
        <taxon>Craniata</taxon>
        <taxon>Vertebrata</taxon>
        <taxon>Euteleostomi</taxon>
        <taxon>Actinopterygii</taxon>
        <taxon>Neopterygii</taxon>
        <taxon>Teleostei</taxon>
        <taxon>Neoteleostei</taxon>
        <taxon>Acanthomorphata</taxon>
        <taxon>Ovalentaria</taxon>
        <taxon>Atherinomorphae</taxon>
        <taxon>Cyprinodontiformes</taxon>
        <taxon>Goodeidae</taxon>
        <taxon>Ameca</taxon>
    </lineage>
</organism>
<dbReference type="Proteomes" id="UP001469553">
    <property type="component" value="Unassembled WGS sequence"/>
</dbReference>
<proteinExistence type="predicted"/>
<reference evidence="1 2" key="1">
    <citation type="submission" date="2021-06" db="EMBL/GenBank/DDBJ databases">
        <authorList>
            <person name="Palmer J.M."/>
        </authorList>
    </citation>
    <scope>NUCLEOTIDE SEQUENCE [LARGE SCALE GENOMIC DNA]</scope>
    <source>
        <strain evidence="1 2">AS_MEX2019</strain>
        <tissue evidence="1">Muscle</tissue>
    </source>
</reference>